<dbReference type="InterPro" id="IPR036291">
    <property type="entry name" value="NAD(P)-bd_dom_sf"/>
</dbReference>
<feature type="domain" description="GFO/IDH/MocA-like oxidoreductase" evidence="4">
    <location>
        <begin position="136"/>
        <end position="252"/>
    </location>
</feature>
<dbReference type="Pfam" id="PF22725">
    <property type="entry name" value="GFO_IDH_MocA_C3"/>
    <property type="match status" value="1"/>
</dbReference>
<evidence type="ECO:0000256" key="1">
    <source>
        <dbReference type="ARBA" id="ARBA00010928"/>
    </source>
</evidence>
<dbReference type="InterPro" id="IPR055170">
    <property type="entry name" value="GFO_IDH_MocA-like_dom"/>
</dbReference>
<dbReference type="GO" id="GO:0000166">
    <property type="term" value="F:nucleotide binding"/>
    <property type="evidence" value="ECO:0007669"/>
    <property type="project" value="InterPro"/>
</dbReference>
<keyword evidence="6" id="KW-1185">Reference proteome</keyword>
<dbReference type="Gene3D" id="3.30.360.10">
    <property type="entry name" value="Dihydrodipicolinate Reductase, domain 2"/>
    <property type="match status" value="1"/>
</dbReference>
<dbReference type="InterPro" id="IPR000683">
    <property type="entry name" value="Gfo/Idh/MocA-like_OxRdtase_N"/>
</dbReference>
<dbReference type="GO" id="GO:0016491">
    <property type="term" value="F:oxidoreductase activity"/>
    <property type="evidence" value="ECO:0007669"/>
    <property type="project" value="UniProtKB-KW"/>
</dbReference>
<name>A0A1M6AYU1_9ACTN</name>
<proteinExistence type="inferred from homology"/>
<dbReference type="PANTHER" id="PTHR22604:SF105">
    <property type="entry name" value="TRANS-1,2-DIHYDROBENZENE-1,2-DIOL DEHYDROGENASE"/>
    <property type="match status" value="1"/>
</dbReference>
<protein>
    <submittedName>
        <fullName evidence="5">Predicted dehydrogenase</fullName>
    </submittedName>
</protein>
<accession>A0A1M6AYU1</accession>
<dbReference type="Proteomes" id="UP000184452">
    <property type="component" value="Unassembled WGS sequence"/>
</dbReference>
<gene>
    <name evidence="5" type="ORF">SAMN05421803_101160</name>
</gene>
<evidence type="ECO:0000259" key="3">
    <source>
        <dbReference type="Pfam" id="PF01408"/>
    </source>
</evidence>
<dbReference type="EMBL" id="FQZK01000001">
    <property type="protein sequence ID" value="SHI41597.1"/>
    <property type="molecule type" value="Genomic_DNA"/>
</dbReference>
<dbReference type="InterPro" id="IPR050984">
    <property type="entry name" value="Gfo/Idh/MocA_domain"/>
</dbReference>
<sequence length="337" mass="36319">MTDENGVLRWGVLGTGGIAHSFMEGLRATPTARVTAVGSRTPERSREFASTWGVARAHGSYEDLAADPDVDAVYVATPHPWHHPHTLLCLNAGKHVLVEKPMAMNALQAAEMTAAAGANGVFLMEAMWTRFLPVHRLVRELVADGAIGELRQISAEFGVSAPYDPDHRLFNADLGGGALLDLGVYPLMLASWYLGELTVVGATRRLSPDHMVDTHTTVLVRGEHGATATLSCASLTALPNRAVLAGTRGRVELPLFWAATEAVLYREGAEPEVLERPFRANGYEYEAEEVARCVAAGLSQSPDMTWDESLRLAALTDRVRDMGGLVYTAPTVKAVPL</sequence>
<dbReference type="Pfam" id="PF01408">
    <property type="entry name" value="GFO_IDH_MocA"/>
    <property type="match status" value="1"/>
</dbReference>
<dbReference type="SUPFAM" id="SSF51735">
    <property type="entry name" value="NAD(P)-binding Rossmann-fold domains"/>
    <property type="match status" value="1"/>
</dbReference>
<dbReference type="SUPFAM" id="SSF55347">
    <property type="entry name" value="Glyceraldehyde-3-phosphate dehydrogenase-like, C-terminal domain"/>
    <property type="match status" value="1"/>
</dbReference>
<dbReference type="PANTHER" id="PTHR22604">
    <property type="entry name" value="OXIDOREDUCTASES"/>
    <property type="match status" value="1"/>
</dbReference>
<comment type="similarity">
    <text evidence="1">Belongs to the Gfo/Idh/MocA family.</text>
</comment>
<dbReference type="STRING" id="758803.SAMN05421803_101160"/>
<feature type="domain" description="Gfo/Idh/MocA-like oxidoreductase N-terminal" evidence="3">
    <location>
        <begin position="8"/>
        <end position="124"/>
    </location>
</feature>
<reference evidence="5 6" key="1">
    <citation type="submission" date="2016-11" db="EMBL/GenBank/DDBJ databases">
        <authorList>
            <person name="Jaros S."/>
            <person name="Januszkiewicz K."/>
            <person name="Wedrychowicz H."/>
        </authorList>
    </citation>
    <scope>NUCLEOTIDE SEQUENCE [LARGE SCALE GENOMIC DNA]</scope>
    <source>
        <strain evidence="5 6">CGMCC 4.5723</strain>
    </source>
</reference>
<evidence type="ECO:0000256" key="2">
    <source>
        <dbReference type="ARBA" id="ARBA00023002"/>
    </source>
</evidence>
<dbReference type="AlphaFoldDB" id="A0A1M6AYU1"/>
<dbReference type="RefSeq" id="WP_073373882.1">
    <property type="nucleotide sequence ID" value="NZ_FQZK01000001.1"/>
</dbReference>
<dbReference type="OrthoDB" id="9815825at2"/>
<keyword evidence="2" id="KW-0560">Oxidoreductase</keyword>
<evidence type="ECO:0000259" key="4">
    <source>
        <dbReference type="Pfam" id="PF22725"/>
    </source>
</evidence>
<organism evidence="5 6">
    <name type="scientific">Nocardiopsis flavescens</name>
    <dbReference type="NCBI Taxonomy" id="758803"/>
    <lineage>
        <taxon>Bacteria</taxon>
        <taxon>Bacillati</taxon>
        <taxon>Actinomycetota</taxon>
        <taxon>Actinomycetes</taxon>
        <taxon>Streptosporangiales</taxon>
        <taxon>Nocardiopsidaceae</taxon>
        <taxon>Nocardiopsis</taxon>
    </lineage>
</organism>
<evidence type="ECO:0000313" key="5">
    <source>
        <dbReference type="EMBL" id="SHI41597.1"/>
    </source>
</evidence>
<evidence type="ECO:0000313" key="6">
    <source>
        <dbReference type="Proteomes" id="UP000184452"/>
    </source>
</evidence>
<dbReference type="Gene3D" id="3.40.50.720">
    <property type="entry name" value="NAD(P)-binding Rossmann-like Domain"/>
    <property type="match status" value="1"/>
</dbReference>